<name>A0A7J6KX85_PERCH</name>
<evidence type="ECO:0000313" key="3">
    <source>
        <dbReference type="Proteomes" id="UP000591131"/>
    </source>
</evidence>
<feature type="region of interest" description="Disordered" evidence="1">
    <location>
        <begin position="317"/>
        <end position="353"/>
    </location>
</feature>
<protein>
    <submittedName>
        <fullName evidence="2">Uncharacterized protein</fullName>
    </submittedName>
</protein>
<accession>A0A7J6KX85</accession>
<evidence type="ECO:0000313" key="2">
    <source>
        <dbReference type="EMBL" id="KAF4651532.1"/>
    </source>
</evidence>
<dbReference type="AlphaFoldDB" id="A0A7J6KX85"/>
<keyword evidence="3" id="KW-1185">Reference proteome</keyword>
<dbReference type="OrthoDB" id="10666785at2759"/>
<feature type="region of interest" description="Disordered" evidence="1">
    <location>
        <begin position="1"/>
        <end position="73"/>
    </location>
</feature>
<dbReference type="EMBL" id="JAAPAO010001046">
    <property type="protein sequence ID" value="KAF4651532.1"/>
    <property type="molecule type" value="Genomic_DNA"/>
</dbReference>
<evidence type="ECO:0000256" key="1">
    <source>
        <dbReference type="SAM" id="MobiDB-lite"/>
    </source>
</evidence>
<dbReference type="Proteomes" id="UP000591131">
    <property type="component" value="Unassembled WGS sequence"/>
</dbReference>
<proteinExistence type="predicted"/>
<organism evidence="2 3">
    <name type="scientific">Perkinsus chesapeaki</name>
    <name type="common">Clam parasite</name>
    <name type="synonym">Perkinsus andrewsi</name>
    <dbReference type="NCBI Taxonomy" id="330153"/>
    <lineage>
        <taxon>Eukaryota</taxon>
        <taxon>Sar</taxon>
        <taxon>Alveolata</taxon>
        <taxon>Perkinsozoa</taxon>
        <taxon>Perkinsea</taxon>
        <taxon>Perkinsida</taxon>
        <taxon>Perkinsidae</taxon>
        <taxon>Perkinsus</taxon>
    </lineage>
</organism>
<reference evidence="2 3" key="1">
    <citation type="submission" date="2020-04" db="EMBL/GenBank/DDBJ databases">
        <title>Perkinsus chesapeaki whole genome sequence.</title>
        <authorList>
            <person name="Bogema D.R."/>
        </authorList>
    </citation>
    <scope>NUCLEOTIDE SEQUENCE [LARGE SCALE GENOMIC DNA]</scope>
    <source>
        <strain evidence="2">ATCC PRA-425</strain>
    </source>
</reference>
<feature type="compositionally biased region" description="Low complexity" evidence="1">
    <location>
        <begin position="1"/>
        <end position="65"/>
    </location>
</feature>
<feature type="compositionally biased region" description="Basic and acidic residues" evidence="1">
    <location>
        <begin position="319"/>
        <end position="331"/>
    </location>
</feature>
<gene>
    <name evidence="2" type="ORF">FOL47_000324</name>
</gene>
<comment type="caution">
    <text evidence="2">The sequence shown here is derived from an EMBL/GenBank/DDBJ whole genome shotgun (WGS) entry which is preliminary data.</text>
</comment>
<sequence>MRPDTTTTSSTTTMRPDTTTTSSTTTMRPDTTTATTVTTEVTTVYTSSTPRSSTTTEPQTTTVSSAPPNETTTTKCTPADADAYCDSIFPGSFCVTYKLPNVCHGTDKPCGCPTRPTTSATTTKIPVTTGSTPKTTTTTRIPETTVTEPKTTPGDIDCKDADDYCSSILPGSRCQFWLSPSVCSGTEDWTHDHEWRRLTYGPVKCHCGHRDTTSTTISSTMTSSPVTTSTTMTTVGRTSTIASTTESPNIPNSPDCADADAYCSSFIPGSYCMYWKTPSTCHSDRRRLDDDTSRNRELTDNIRCVCGESKTSTVYATDSTRKETSTAHEKTSTAITTTRPPKSPSGGGSYSKPDCREADAQCEALKPGSYCMYFKLPSTCHGLDVPCKCQ</sequence>